<keyword evidence="2" id="KW-0503">Monooxygenase</keyword>
<dbReference type="InterPro" id="IPR036188">
    <property type="entry name" value="FAD/NAD-bd_sf"/>
</dbReference>
<feature type="compositionally biased region" description="Low complexity" evidence="3">
    <location>
        <begin position="991"/>
        <end position="1005"/>
    </location>
</feature>
<evidence type="ECO:0000256" key="3">
    <source>
        <dbReference type="SAM" id="MobiDB-lite"/>
    </source>
</evidence>
<evidence type="ECO:0000313" key="6">
    <source>
        <dbReference type="Proteomes" id="UP001189429"/>
    </source>
</evidence>
<protein>
    <submittedName>
        <fullName evidence="5">Uncharacterized protein</fullName>
    </submittedName>
</protein>
<gene>
    <name evidence="5" type="ORF">PCOR1329_LOCUS17524</name>
</gene>
<dbReference type="Proteomes" id="UP001189429">
    <property type="component" value="Unassembled WGS sequence"/>
</dbReference>
<evidence type="ECO:0000256" key="1">
    <source>
        <dbReference type="ARBA" id="ARBA00023002"/>
    </source>
</evidence>
<dbReference type="SUPFAM" id="SSF51905">
    <property type="entry name" value="FAD/NAD(P)-binding domain"/>
    <property type="match status" value="3"/>
</dbReference>
<keyword evidence="4" id="KW-0732">Signal</keyword>
<dbReference type="InterPro" id="IPR050493">
    <property type="entry name" value="FAD-dep_Monooxygenase_BioMet"/>
</dbReference>
<name>A0ABN9R856_9DINO</name>
<feature type="chain" id="PRO_5045120346" evidence="4">
    <location>
        <begin position="18"/>
        <end position="1607"/>
    </location>
</feature>
<feature type="signal peptide" evidence="4">
    <location>
        <begin position="1"/>
        <end position="17"/>
    </location>
</feature>
<evidence type="ECO:0000256" key="4">
    <source>
        <dbReference type="SAM" id="SignalP"/>
    </source>
</evidence>
<evidence type="ECO:0000256" key="2">
    <source>
        <dbReference type="ARBA" id="ARBA00023033"/>
    </source>
</evidence>
<dbReference type="EMBL" id="CAUYUJ010005447">
    <property type="protein sequence ID" value="CAK0813695.1"/>
    <property type="molecule type" value="Genomic_DNA"/>
</dbReference>
<keyword evidence="1" id="KW-0560">Oxidoreductase</keyword>
<proteinExistence type="predicted"/>
<dbReference type="Pfam" id="PF13450">
    <property type="entry name" value="NAD_binding_8"/>
    <property type="match status" value="1"/>
</dbReference>
<evidence type="ECO:0000313" key="5">
    <source>
        <dbReference type="EMBL" id="CAK0813695.1"/>
    </source>
</evidence>
<sequence>MARRILIVGGGIGGCTAAIALAQAGADVTVYEQAHTLLEIGAGINVQAVGGAPDGKAARCVGDSPGLELALDRCLGALSYSQAPVPSASTCTIKSPPLCALLTPPAWAGLAAPFLLVGFAIGVATRVPRVRCKCWTSRGTVRCLFDRNELIPVPYCDECFIFDPISAAELAEFARRGKMLAAVHGIKGAAATAPDTVWRVADPAHEAFASAAPEAAIADRPACFVARDGSGLALVDRRWAHAEAVEAGREEAWRLEQEDALNSKIEHFPFSGPRVAVEFLQGLRAQGQSLTTHREWARKSGVNVHGAAAREHFFLSEVLRWQVQFDQLDVSMLVPDFTGLDVSMSASTDESGAATTAVFSQRVADRQKDQEAPLELLKTNDMYDASVFDADCLKIWERPTSPMPLESVLTGFGLAQYLEPDLLARGLGGLRTSIRARIAPFFRAKKDGSQRVIVDAREANQLMQEPPRAQLGGPGFYQRRAKRLGRRFGVEFGSAARERGVAPCCEEGAEKELLVGGDTALHFVMEVHSMGFSWALYICQSIRGGAAFSAAGPRAMAPGRPPLPLGGLLREGAPAPPAPLVSPGRPAFSVHVDNGAVMCFNRDDAQRGVDRLARLEKMGFIVHDVEPAQTEVTHAGMRFLGGFQRQLLPTEKYTWRLYLAIERLLQQGGCHGVALGRVVGHVGNHFLLMARGSSALDHCYRFLQRRGRRARGRFSDGLDAELRVLQGLVELVDVDLAVHDRGGQPRENRVAACAPHLAAEFGSLGLDIAGVAAQAGPPRAGPLSLPRRRRAPCRVVEASDAFHSLDDAWADPDRWLNIAKGGWACHSAIHLMEAAAIAIGAEIAGHLGRIESARNCTDYDSRAADRGEASYAMGILGRAVRPEAQRVTNPSLQPMLFVPRGTSASPEVAWRANLAGACPPGLCRAWAAMAAGAAPRGARLGSAEGGDAAWRGQWHAALLRAAGLGAGPHRARPPAERAPRAAARAARAGARQAAAITTPARASASRQRHLKTESATARTATAYENWHRSAVRSCGRALPTDLAKLNGILEASITELYFDGEAVSSGPMTLAAVAFSPNLSFGGKGVLPRAKRARGWRKGGPEQGDDGLVASRAAVPMQDGHFRPSEVLNIRRADLADVSARGPLAVTVAPAAPRSPDEEGQATPPANTGKYDDAALIHDAVSVAAGRVYFRKLVASLLAAVGTSGSSELFPSLTLAKFERLVGGAAADAGPAELHLTPRMLRHGGPSEDALGRHRSLAEVQEPDPRNGGTPQLPPLFVRRAIGVLDRLGVTVERLKDPVLADGIETSKIEYFTVDGVLIADEPCGLAKGDAHPQFSLHRAKFHNLLLARARELLGEDRVILDRGFVGMDRADDGTVTVQFQTRSGEMVPPVSCDLLVGADGLKSRVRAQLLGDGLPKYTGKTIFRGLCEVDAPIGNGTTVELCGNAQGAFICYPISEGIQGQRGVESWTSLADVADIQDELSALGSNVFGGLTPLQIAQKTGATQAIMDAEALGEAYKKAASEGTGVRGTVKLYSDMRCAVSGKVVIANRDMGSTAVLREVEKKCAGMSREQKEEWIGSHGRQLFEDVIQSYRASMPKSVSAVPASK</sequence>
<feature type="region of interest" description="Disordered" evidence="3">
    <location>
        <begin position="1148"/>
        <end position="1170"/>
    </location>
</feature>
<dbReference type="Gene3D" id="3.50.50.60">
    <property type="entry name" value="FAD/NAD(P)-binding domain"/>
    <property type="match status" value="2"/>
</dbReference>
<reference evidence="5" key="1">
    <citation type="submission" date="2023-10" db="EMBL/GenBank/DDBJ databases">
        <authorList>
            <person name="Chen Y."/>
            <person name="Shah S."/>
            <person name="Dougan E. K."/>
            <person name="Thang M."/>
            <person name="Chan C."/>
        </authorList>
    </citation>
    <scope>NUCLEOTIDE SEQUENCE [LARGE SCALE GENOMIC DNA]</scope>
</reference>
<keyword evidence="6" id="KW-1185">Reference proteome</keyword>
<feature type="region of interest" description="Disordered" evidence="3">
    <location>
        <begin position="991"/>
        <end position="1016"/>
    </location>
</feature>
<dbReference type="PANTHER" id="PTHR13789">
    <property type="entry name" value="MONOOXYGENASE"/>
    <property type="match status" value="1"/>
</dbReference>
<dbReference type="PANTHER" id="PTHR13789:SF268">
    <property type="entry name" value="5-METHYLPHENAZINE-1-CARBOXYLATE 1-MONOOXYGENASE"/>
    <property type="match status" value="1"/>
</dbReference>
<comment type="caution">
    <text evidence="5">The sequence shown here is derived from an EMBL/GenBank/DDBJ whole genome shotgun (WGS) entry which is preliminary data.</text>
</comment>
<dbReference type="PROSITE" id="PS51257">
    <property type="entry name" value="PROKAR_LIPOPROTEIN"/>
    <property type="match status" value="1"/>
</dbReference>
<accession>A0ABN9R856</accession>
<organism evidence="5 6">
    <name type="scientific">Prorocentrum cordatum</name>
    <dbReference type="NCBI Taxonomy" id="2364126"/>
    <lineage>
        <taxon>Eukaryota</taxon>
        <taxon>Sar</taxon>
        <taxon>Alveolata</taxon>
        <taxon>Dinophyceae</taxon>
        <taxon>Prorocentrales</taxon>
        <taxon>Prorocentraceae</taxon>
        <taxon>Prorocentrum</taxon>
    </lineage>
</organism>